<dbReference type="InParanoid" id="A0A316VJ11"/>
<evidence type="ECO:0008006" key="5">
    <source>
        <dbReference type="Google" id="ProtNLM"/>
    </source>
</evidence>
<evidence type="ECO:0000313" key="3">
    <source>
        <dbReference type="EMBL" id="PWN36011.1"/>
    </source>
</evidence>
<feature type="region of interest" description="Disordered" evidence="1">
    <location>
        <begin position="381"/>
        <end position="418"/>
    </location>
</feature>
<keyword evidence="2" id="KW-0812">Transmembrane</keyword>
<evidence type="ECO:0000256" key="2">
    <source>
        <dbReference type="SAM" id="Phobius"/>
    </source>
</evidence>
<keyword evidence="2" id="KW-1133">Transmembrane helix</keyword>
<dbReference type="OrthoDB" id="5985073at2759"/>
<feature type="compositionally biased region" description="Polar residues" evidence="1">
    <location>
        <begin position="388"/>
        <end position="418"/>
    </location>
</feature>
<dbReference type="EMBL" id="KZ819603">
    <property type="protein sequence ID" value="PWN36011.1"/>
    <property type="molecule type" value="Genomic_DNA"/>
</dbReference>
<proteinExistence type="predicted"/>
<protein>
    <recommendedName>
        <fullName evidence="5">Alpha/beta-hydrolase</fullName>
    </recommendedName>
</protein>
<keyword evidence="2" id="KW-0472">Membrane</keyword>
<reference evidence="3 4" key="1">
    <citation type="journal article" date="2018" name="Mol. Biol. Evol.">
        <title>Broad Genomic Sampling Reveals a Smut Pathogenic Ancestry of the Fungal Clade Ustilaginomycotina.</title>
        <authorList>
            <person name="Kijpornyongpan T."/>
            <person name="Mondo S.J."/>
            <person name="Barry K."/>
            <person name="Sandor L."/>
            <person name="Lee J."/>
            <person name="Lipzen A."/>
            <person name="Pangilinan J."/>
            <person name="LaButti K."/>
            <person name="Hainaut M."/>
            <person name="Henrissat B."/>
            <person name="Grigoriev I.V."/>
            <person name="Spatafora J.W."/>
            <person name="Aime M.C."/>
        </authorList>
    </citation>
    <scope>NUCLEOTIDE SEQUENCE [LARGE SCALE GENOMIC DNA]</scope>
    <source>
        <strain evidence="3 4">MCA 3882</strain>
    </source>
</reference>
<dbReference type="SUPFAM" id="SSF53474">
    <property type="entry name" value="alpha/beta-Hydrolases"/>
    <property type="match status" value="1"/>
</dbReference>
<evidence type="ECO:0000313" key="4">
    <source>
        <dbReference type="Proteomes" id="UP000245771"/>
    </source>
</evidence>
<feature type="compositionally biased region" description="Basic and acidic residues" evidence="1">
    <location>
        <begin position="20"/>
        <end position="29"/>
    </location>
</feature>
<dbReference type="STRING" id="1280837.A0A316VJ11"/>
<evidence type="ECO:0000256" key="1">
    <source>
        <dbReference type="SAM" id="MobiDB-lite"/>
    </source>
</evidence>
<dbReference type="AlphaFoldDB" id="A0A316VJ11"/>
<dbReference type="Proteomes" id="UP000245771">
    <property type="component" value="Unassembled WGS sequence"/>
</dbReference>
<sequence>MDSGHKLRSRDASTLMSRGKNNEGEDHKPIVAPSGSIFTSLPIGSTGQEVPAFWTVNPNNSSAKHAYIMIHGKLRNGGDYWTTMNNILQESAKANVPGASDSAIVVAPQFFSKKYNSGEYTSKMLAFADVNGWQAGDPAIYPPGTKLTSFDALDALVDEFMNQSKYPNLQNITVVGHGGGGQLNQRYAMVAKNPKSTTPHIRYIHGDPSSCAYFTKNRPMKMSDGDKLPSRKSCKYYNTWRYGFDNFTGTADGLKTPKQYFQQYITRDVISIVGYQDVLANGDNYCMAQMQGGSKRRDRNLSWWQYVNTLARTNEDLKGFPATYGKLPDWSDISHNQIKLRLSVVENASHSAEEVFSSQEGRSALFSNDVLPGWRPQGWVPASSSSSKLQTSAPTYSNSQARSVSTPSGGQQTTAEHDTLQSSAIRMTSSGMTICGIVLFLSLAFLALSL</sequence>
<dbReference type="PANTHER" id="PTHR35560:SF3">
    <property type="entry name" value="PEPTIDASE S9 PROLYL OLIGOPEPTIDASE CATALYTIC DOMAIN-CONTAINING PROTEIN"/>
    <property type="match status" value="1"/>
</dbReference>
<dbReference type="Gene3D" id="3.40.50.1820">
    <property type="entry name" value="alpha/beta hydrolase"/>
    <property type="match status" value="1"/>
</dbReference>
<dbReference type="GeneID" id="37018275"/>
<dbReference type="InterPro" id="IPR029058">
    <property type="entry name" value="AB_hydrolase_fold"/>
</dbReference>
<feature type="transmembrane region" description="Helical" evidence="2">
    <location>
        <begin position="430"/>
        <end position="448"/>
    </location>
</feature>
<feature type="region of interest" description="Disordered" evidence="1">
    <location>
        <begin position="1"/>
        <end position="31"/>
    </location>
</feature>
<dbReference type="PANTHER" id="PTHR35560">
    <property type="entry name" value="BLL0132 PROTEIN"/>
    <property type="match status" value="1"/>
</dbReference>
<name>A0A316VJ11_9BASI</name>
<gene>
    <name evidence="3" type="ORF">FA14DRAFT_121960</name>
</gene>
<dbReference type="RefSeq" id="XP_025356313.1">
    <property type="nucleotide sequence ID" value="XM_025496494.1"/>
</dbReference>
<accession>A0A316VJ11</accession>
<keyword evidence="4" id="KW-1185">Reference proteome</keyword>
<organism evidence="3 4">
    <name type="scientific">Meira miltonrushii</name>
    <dbReference type="NCBI Taxonomy" id="1280837"/>
    <lineage>
        <taxon>Eukaryota</taxon>
        <taxon>Fungi</taxon>
        <taxon>Dikarya</taxon>
        <taxon>Basidiomycota</taxon>
        <taxon>Ustilaginomycotina</taxon>
        <taxon>Exobasidiomycetes</taxon>
        <taxon>Exobasidiales</taxon>
        <taxon>Brachybasidiaceae</taxon>
        <taxon>Meira</taxon>
    </lineage>
</organism>